<feature type="transmembrane region" description="Helical" evidence="2">
    <location>
        <begin position="467"/>
        <end position="486"/>
    </location>
</feature>
<feature type="transmembrane region" description="Helical" evidence="2">
    <location>
        <begin position="273"/>
        <end position="292"/>
    </location>
</feature>
<dbReference type="AlphaFoldDB" id="A0A813LTP6"/>
<dbReference type="Proteomes" id="UP000626109">
    <property type="component" value="Unassembled WGS sequence"/>
</dbReference>
<evidence type="ECO:0000313" key="4">
    <source>
        <dbReference type="Proteomes" id="UP000626109"/>
    </source>
</evidence>
<feature type="transmembrane region" description="Helical" evidence="2">
    <location>
        <begin position="498"/>
        <end position="516"/>
    </location>
</feature>
<name>A0A813LTP6_POLGL</name>
<feature type="region of interest" description="Disordered" evidence="1">
    <location>
        <begin position="90"/>
        <end position="114"/>
    </location>
</feature>
<keyword evidence="2" id="KW-1133">Transmembrane helix</keyword>
<organism evidence="3 4">
    <name type="scientific">Polarella glacialis</name>
    <name type="common">Dinoflagellate</name>
    <dbReference type="NCBI Taxonomy" id="89957"/>
    <lineage>
        <taxon>Eukaryota</taxon>
        <taxon>Sar</taxon>
        <taxon>Alveolata</taxon>
        <taxon>Dinophyceae</taxon>
        <taxon>Suessiales</taxon>
        <taxon>Suessiaceae</taxon>
        <taxon>Polarella</taxon>
    </lineage>
</organism>
<feature type="transmembrane region" description="Helical" evidence="2">
    <location>
        <begin position="404"/>
        <end position="426"/>
    </location>
</feature>
<feature type="transmembrane region" description="Helical" evidence="2">
    <location>
        <begin position="201"/>
        <end position="222"/>
    </location>
</feature>
<gene>
    <name evidence="3" type="ORF">PGLA2088_LOCUS48998</name>
</gene>
<feature type="compositionally biased region" description="Acidic residues" evidence="1">
    <location>
        <begin position="99"/>
        <end position="113"/>
    </location>
</feature>
<keyword evidence="2" id="KW-0812">Transmembrane</keyword>
<evidence type="ECO:0000256" key="2">
    <source>
        <dbReference type="SAM" id="Phobius"/>
    </source>
</evidence>
<evidence type="ECO:0000313" key="3">
    <source>
        <dbReference type="EMBL" id="CAE8737983.1"/>
    </source>
</evidence>
<reference evidence="3" key="1">
    <citation type="submission" date="2021-02" db="EMBL/GenBank/DDBJ databases">
        <authorList>
            <person name="Dougan E. K."/>
            <person name="Rhodes N."/>
            <person name="Thang M."/>
            <person name="Chan C."/>
        </authorList>
    </citation>
    <scope>NUCLEOTIDE SEQUENCE</scope>
</reference>
<feature type="transmembrane region" description="Helical" evidence="2">
    <location>
        <begin position="379"/>
        <end position="397"/>
    </location>
</feature>
<dbReference type="EMBL" id="CAJNNW010036862">
    <property type="protein sequence ID" value="CAE8737983.1"/>
    <property type="molecule type" value="Genomic_DNA"/>
</dbReference>
<proteinExistence type="predicted"/>
<sequence length="590" mass="66226">MSRRIGIAGCSFGFKYDFALHGPECLGHFEAIFAKLAPDAHQADALAVAGAAIHPVDNAARSNAVRRMLVIRSTQRMMIEIVLERASRAKSRRQQQADDQAEEAEDQDDEEGDVLIQRSRNASGLRSASQVEEDVASPAVLTNEFSKAQNIKDFSQDTVKGILLTCLAGIALPWMYAKWTATAEKIVAIEGHSDLLDNCKWIAQVLVIFNHMVYFASVSRFFNYDRWTLLSGSGVDSLLKISHANSFLVNPMFCFISGVVSQGKPSYRRVVRYVQYLVLPTLIFHFLMEPAFTVGVGTLDPEKIVKDTAHTLTWSSMSTHAHHSPAWYLFALCLWRGSAFLVWSHLPARHALVGMMFVSCLCGYHQLPDEGMHGFNTAAAYLPYFGLGFFFPFQAVVNSLPQPSVLTCCLVFALVSLYLSVLAPQICPTIDLHGWYGYSQNPFPNSSIPEFLNAGPWDYSLWWSRRVAKFLLDMVAPLLLIFVVFPRSKMPLTYLGQHTLYSYLFQWIGFYWWSLLASKIGFPVITSTAGHISVLFAVYLPLSLLILIFFTSSYWRALWSWGLSPRWLDPASKKLVDYLTAEPGSRSAEK</sequence>
<protein>
    <submittedName>
        <fullName evidence="3">Uncharacterized protein</fullName>
    </submittedName>
</protein>
<accession>A0A813LTP6</accession>
<feature type="transmembrane region" description="Helical" evidence="2">
    <location>
        <begin position="326"/>
        <end position="343"/>
    </location>
</feature>
<feature type="transmembrane region" description="Helical" evidence="2">
    <location>
        <begin position="350"/>
        <end position="367"/>
    </location>
</feature>
<feature type="transmembrane region" description="Helical" evidence="2">
    <location>
        <begin position="528"/>
        <end position="550"/>
    </location>
</feature>
<comment type="caution">
    <text evidence="3">The sequence shown here is derived from an EMBL/GenBank/DDBJ whole genome shotgun (WGS) entry which is preliminary data.</text>
</comment>
<keyword evidence="2" id="KW-0472">Membrane</keyword>
<evidence type="ECO:0000256" key="1">
    <source>
        <dbReference type="SAM" id="MobiDB-lite"/>
    </source>
</evidence>